<keyword evidence="5" id="KW-1185">Reference proteome</keyword>
<feature type="chain" id="PRO_5036308690" evidence="1">
    <location>
        <begin position="31"/>
        <end position="416"/>
    </location>
</feature>
<dbReference type="SUPFAM" id="SSF53448">
    <property type="entry name" value="Nucleotide-diphospho-sugar transferases"/>
    <property type="match status" value="1"/>
</dbReference>
<dbReference type="PANTHER" id="PTHR47411:SF3">
    <property type="entry name" value="I-BETA-1,3-N-ACETYLGLUCOSAMINYLTRANSFERASE"/>
    <property type="match status" value="1"/>
</dbReference>
<dbReference type="Proteomes" id="UP000095284">
    <property type="component" value="Unplaced"/>
</dbReference>
<dbReference type="EMBL" id="CAJFDI010000003">
    <property type="protein sequence ID" value="CAD5222093.1"/>
    <property type="molecule type" value="Genomic_DNA"/>
</dbReference>
<evidence type="ECO:0000313" key="6">
    <source>
        <dbReference type="WBParaSite" id="BXY_0632200.1"/>
    </source>
</evidence>
<evidence type="ECO:0000256" key="1">
    <source>
        <dbReference type="SAM" id="SignalP"/>
    </source>
</evidence>
<evidence type="ECO:0000313" key="3">
    <source>
        <dbReference type="EMBL" id="CAG9109120.1"/>
    </source>
</evidence>
<dbReference type="Proteomes" id="UP000582659">
    <property type="component" value="Unassembled WGS sequence"/>
</dbReference>
<feature type="signal peptide" evidence="1">
    <location>
        <begin position="1"/>
        <end position="30"/>
    </location>
</feature>
<dbReference type="Proteomes" id="UP000659654">
    <property type="component" value="Unassembled WGS sequence"/>
</dbReference>
<dbReference type="OrthoDB" id="9974378at2759"/>
<evidence type="ECO:0000313" key="4">
    <source>
        <dbReference type="Proteomes" id="UP000095284"/>
    </source>
</evidence>
<dbReference type="eggNOG" id="KOG3765">
    <property type="taxonomic scope" value="Eukaryota"/>
</dbReference>
<name>A0A1I7RZZ9_BURXY</name>
<dbReference type="SMR" id="A0A1I7RZZ9"/>
<organism evidence="4 6">
    <name type="scientific">Bursaphelenchus xylophilus</name>
    <name type="common">Pinewood nematode worm</name>
    <name type="synonym">Aphelenchoides xylophilus</name>
    <dbReference type="NCBI Taxonomy" id="6326"/>
    <lineage>
        <taxon>Eukaryota</taxon>
        <taxon>Metazoa</taxon>
        <taxon>Ecdysozoa</taxon>
        <taxon>Nematoda</taxon>
        <taxon>Chromadorea</taxon>
        <taxon>Rhabditida</taxon>
        <taxon>Tylenchina</taxon>
        <taxon>Tylenchomorpha</taxon>
        <taxon>Aphelenchoidea</taxon>
        <taxon>Aphelenchoididae</taxon>
        <taxon>Bursaphelenchus</taxon>
    </lineage>
</organism>
<proteinExistence type="predicted"/>
<protein>
    <submittedName>
        <fullName evidence="2">(pine wood nematode) hypothetical protein</fullName>
    </submittedName>
</protein>
<dbReference type="PANTHER" id="PTHR47411">
    <property type="entry name" value="B3GNT1, BETA-1,3-N-ACETYLGUCOSAMINYLTRANSFERASE 1, HOMOLOG"/>
    <property type="match status" value="1"/>
</dbReference>
<keyword evidence="1" id="KW-0732">Signal</keyword>
<accession>A0A1I7RZZ9</accession>
<dbReference type="AlphaFoldDB" id="A0A1I7RZZ9"/>
<evidence type="ECO:0000313" key="2">
    <source>
        <dbReference type="EMBL" id="CAD5222093.1"/>
    </source>
</evidence>
<reference evidence="3" key="2">
    <citation type="submission" date="2020-08" db="EMBL/GenBank/DDBJ databases">
        <authorList>
            <person name="Kikuchi T."/>
        </authorList>
    </citation>
    <scope>NUCLEOTIDE SEQUENCE</scope>
    <source>
        <strain evidence="2">Ka4C1</strain>
    </source>
</reference>
<dbReference type="EMBL" id="CAJFCV020000003">
    <property type="protein sequence ID" value="CAG9109120.1"/>
    <property type="molecule type" value="Genomic_DNA"/>
</dbReference>
<dbReference type="Pfam" id="PF13896">
    <property type="entry name" value="Glyco_transf_49"/>
    <property type="match status" value="1"/>
</dbReference>
<dbReference type="Gene3D" id="3.90.550.10">
    <property type="entry name" value="Spore Coat Polysaccharide Biosynthesis Protein SpsA, Chain A"/>
    <property type="match status" value="1"/>
</dbReference>
<dbReference type="WBParaSite" id="BXY_0632200.1">
    <property type="protein sequence ID" value="BXY_0632200.1"/>
    <property type="gene ID" value="BXY_0632200"/>
</dbReference>
<evidence type="ECO:0000313" key="5">
    <source>
        <dbReference type="Proteomes" id="UP000659654"/>
    </source>
</evidence>
<reference evidence="6" key="1">
    <citation type="submission" date="2016-11" db="UniProtKB">
        <authorList>
            <consortium name="WormBaseParasite"/>
        </authorList>
    </citation>
    <scope>IDENTIFICATION</scope>
</reference>
<sequence>MFKLKWMRNFCLSLFAVVGVLQIRQTIVTSDDITHSRATRSASFSQEVTEIKQIRIRTVKDGEYCIAANIVQGSLNETDRITLVLHLSSDRLNTHKLMEHTQNWDGPISLSVVFPENMQLNASDVRCAISKLQSLMKSDRNAQEKLSAHFILKNVTCEDFVEPDLTREKKLANCQIRQKSMTSEEKARNMLKYPVNKARNTARKFVSTDYILSADMDHFFSKNFEPKMRKLAKEVLSENNKTVLVYRIFEIDGSVKTHPQTKEDLHRLFLTYKAQEFHKYYGAHNIPKLYEWFKSDEKTDQTSVQFYKPYTSNSWEPQFVSTNKIPFHDETFKYPQRDNTVLRWEMCRAGYKFAIVDDVYMYHLGFKEPSELKLTNRARQIFRKQFYGIIKNFNKRIDRQYPSTKHKCPNFDYYSV</sequence>
<dbReference type="InterPro" id="IPR029044">
    <property type="entry name" value="Nucleotide-diphossugar_trans"/>
</dbReference>
<gene>
    <name evidence="2" type="ORF">BXYJ_LOCUS7061</name>
</gene>